<feature type="transmembrane region" description="Helical" evidence="5">
    <location>
        <begin position="57"/>
        <end position="82"/>
    </location>
</feature>
<evidence type="ECO:0000256" key="4">
    <source>
        <dbReference type="ARBA" id="ARBA00023136"/>
    </source>
</evidence>
<feature type="transmembrane region" description="Helical" evidence="5">
    <location>
        <begin position="94"/>
        <end position="120"/>
    </location>
</feature>
<dbReference type="EMBL" id="WNTK01000006">
    <property type="protein sequence ID" value="KAG9481894.1"/>
    <property type="molecule type" value="Genomic_DNA"/>
</dbReference>
<dbReference type="GO" id="GO:0005886">
    <property type="term" value="C:plasma membrane"/>
    <property type="evidence" value="ECO:0007669"/>
    <property type="project" value="TreeGrafter"/>
</dbReference>
<comment type="caution">
    <text evidence="6">The sequence shown here is derived from an EMBL/GenBank/DDBJ whole genome shotgun (WGS) entry which is preliminary data.</text>
</comment>
<evidence type="ECO:0008006" key="8">
    <source>
        <dbReference type="Google" id="ProtNLM"/>
    </source>
</evidence>
<accession>A0A8J6KAU1</accession>
<dbReference type="GO" id="GO:0008217">
    <property type="term" value="P:regulation of blood pressure"/>
    <property type="evidence" value="ECO:0007669"/>
    <property type="project" value="TreeGrafter"/>
</dbReference>
<dbReference type="PANTHER" id="PTHR16521:SF3">
    <property type="entry name" value="TYPE-1 ANGIOTENSIN II RECEPTOR-ASSOCIATED PROTEIN"/>
    <property type="match status" value="1"/>
</dbReference>
<dbReference type="PANTHER" id="PTHR16521">
    <property type="entry name" value="TYPE-1 ANGIOTENSIN II RECEPTOR-ASSOCIATED PROTEIN"/>
    <property type="match status" value="1"/>
</dbReference>
<proteinExistence type="predicted"/>
<evidence type="ECO:0000256" key="1">
    <source>
        <dbReference type="ARBA" id="ARBA00004141"/>
    </source>
</evidence>
<gene>
    <name evidence="6" type="ORF">GDO78_010888</name>
</gene>
<dbReference type="InterPro" id="IPR009436">
    <property type="entry name" value="AGTRAP"/>
</dbReference>
<reference evidence="6" key="1">
    <citation type="thesis" date="2020" institute="ProQuest LLC" country="789 East Eisenhower Parkway, Ann Arbor, MI, USA">
        <title>Comparative Genomics and Chromosome Evolution.</title>
        <authorList>
            <person name="Mudd A.B."/>
        </authorList>
    </citation>
    <scope>NUCLEOTIDE SEQUENCE</scope>
    <source>
        <strain evidence="6">HN-11 Male</strain>
        <tissue evidence="6">Kidney and liver</tissue>
    </source>
</reference>
<evidence type="ECO:0000256" key="3">
    <source>
        <dbReference type="ARBA" id="ARBA00022989"/>
    </source>
</evidence>
<dbReference type="Pfam" id="PF06396">
    <property type="entry name" value="AGTRAP"/>
    <property type="match status" value="1"/>
</dbReference>
<organism evidence="6 7">
    <name type="scientific">Eleutherodactylus coqui</name>
    <name type="common">Puerto Rican coqui</name>
    <dbReference type="NCBI Taxonomy" id="57060"/>
    <lineage>
        <taxon>Eukaryota</taxon>
        <taxon>Metazoa</taxon>
        <taxon>Chordata</taxon>
        <taxon>Craniata</taxon>
        <taxon>Vertebrata</taxon>
        <taxon>Euteleostomi</taxon>
        <taxon>Amphibia</taxon>
        <taxon>Batrachia</taxon>
        <taxon>Anura</taxon>
        <taxon>Neobatrachia</taxon>
        <taxon>Hyloidea</taxon>
        <taxon>Eleutherodactylidae</taxon>
        <taxon>Eleutherodactylinae</taxon>
        <taxon>Eleutherodactylus</taxon>
        <taxon>Eleutherodactylus</taxon>
    </lineage>
</organism>
<evidence type="ECO:0000313" key="7">
    <source>
        <dbReference type="Proteomes" id="UP000770717"/>
    </source>
</evidence>
<evidence type="ECO:0000313" key="6">
    <source>
        <dbReference type="EMBL" id="KAG9481894.1"/>
    </source>
</evidence>
<dbReference type="GO" id="GO:0038166">
    <property type="term" value="P:angiotensin-activated signaling pathway"/>
    <property type="evidence" value="ECO:0007669"/>
    <property type="project" value="InterPro"/>
</dbReference>
<keyword evidence="4 5" id="KW-0472">Membrane</keyword>
<protein>
    <recommendedName>
        <fullName evidence="8">Type-1 angiotensin II receptor-associated protein</fullName>
    </recommendedName>
</protein>
<dbReference type="SMART" id="SM00805">
    <property type="entry name" value="AGTRAP"/>
    <property type="match status" value="1"/>
</dbReference>
<feature type="transmembrane region" description="Helical" evidence="5">
    <location>
        <begin position="6"/>
        <end position="25"/>
    </location>
</feature>
<keyword evidence="2 5" id="KW-0812">Transmembrane</keyword>
<keyword evidence="7" id="KW-1185">Reference proteome</keyword>
<evidence type="ECO:0000256" key="2">
    <source>
        <dbReference type="ARBA" id="ARBA00022692"/>
    </source>
</evidence>
<keyword evidence="3 5" id="KW-1133">Transmembrane helix</keyword>
<dbReference type="OrthoDB" id="8191171at2759"/>
<evidence type="ECO:0000256" key="5">
    <source>
        <dbReference type="SAM" id="Phobius"/>
    </source>
</evidence>
<sequence length="162" mass="18239">MEVPALNLKAIVFVHWLLTIFACIFPGWLPGAYYLSNFSVLAMGVWAVAQRDSVDSIFMFMVGMVVTIVLDILLLALFYAGAEQGSEKSSLRDLFRFSGGMAILSLILKPLSCFFTYHMYLERGGECNLNLGFITVSRDRSTYQTIDHTDTPTEQDKLPSRY</sequence>
<name>A0A8J6KAU1_ELECQ</name>
<comment type="subcellular location">
    <subcellularLocation>
        <location evidence="1">Membrane</location>
        <topology evidence="1">Multi-pass membrane protein</topology>
    </subcellularLocation>
</comment>
<dbReference type="Proteomes" id="UP000770717">
    <property type="component" value="Unassembled WGS sequence"/>
</dbReference>
<dbReference type="AlphaFoldDB" id="A0A8J6KAU1"/>